<reference evidence="3 4" key="1">
    <citation type="submission" date="2019-02" db="EMBL/GenBank/DDBJ databases">
        <title>Kribbella capetownensis sp. nov. and Kribbella speibonae sp. nov., isolated from soil.</title>
        <authorList>
            <person name="Curtis S.M."/>
            <person name="Norton I."/>
            <person name="Everest G.J."/>
            <person name="Meyers P.R."/>
        </authorList>
    </citation>
    <scope>NUCLEOTIDE SEQUENCE [LARGE SCALE GENOMIC DNA]</scope>
    <source>
        <strain evidence="3 4">YM55</strain>
    </source>
</reference>
<evidence type="ECO:0000256" key="1">
    <source>
        <dbReference type="SAM" id="Phobius"/>
    </source>
</evidence>
<dbReference type="Pfam" id="PF14219">
    <property type="entry name" value="DUF4328"/>
    <property type="match status" value="1"/>
</dbReference>
<keyword evidence="1" id="KW-0472">Membrane</keyword>
<protein>
    <submittedName>
        <fullName evidence="3">DUF4328 domain-containing protein</fullName>
    </submittedName>
</protein>
<feature type="transmembrane region" description="Helical" evidence="1">
    <location>
        <begin position="119"/>
        <end position="138"/>
    </location>
</feature>
<dbReference type="Proteomes" id="UP000294225">
    <property type="component" value="Unassembled WGS sequence"/>
</dbReference>
<feature type="transmembrane region" description="Helical" evidence="1">
    <location>
        <begin position="206"/>
        <end position="230"/>
    </location>
</feature>
<comment type="caution">
    <text evidence="3">The sequence shown here is derived from an EMBL/GenBank/DDBJ whole genome shotgun (WGS) entry which is preliminary data.</text>
</comment>
<evidence type="ECO:0000313" key="3">
    <source>
        <dbReference type="EMBL" id="TCC31993.1"/>
    </source>
</evidence>
<organism evidence="3 4">
    <name type="scientific">Kribbella speibonae</name>
    <dbReference type="NCBI Taxonomy" id="1572660"/>
    <lineage>
        <taxon>Bacteria</taxon>
        <taxon>Bacillati</taxon>
        <taxon>Actinomycetota</taxon>
        <taxon>Actinomycetes</taxon>
        <taxon>Propionibacteriales</taxon>
        <taxon>Kribbellaceae</taxon>
        <taxon>Kribbella</taxon>
    </lineage>
</organism>
<evidence type="ECO:0000313" key="4">
    <source>
        <dbReference type="Proteomes" id="UP000294225"/>
    </source>
</evidence>
<dbReference type="RefSeq" id="WP_131499415.1">
    <property type="nucleotide sequence ID" value="NZ_SJKC01000006.1"/>
</dbReference>
<accession>A0A4R0IFF7</accession>
<sequence>MSASPYGGPPVSRSGALPVGHLRQIRGVGRAAQVAAGVVVAASVVTSYTDVHLAGAVRDYTYGDDLTALNDADVLNRLASIANLLLYLVAGVLVIVWLWRARANAEFFCDAPHRRRRGWVIGGWMVPIVSFWFPVQVVDDVVRASSQYVPPRDGALQAAPQAAVVRRWWGTFLAMNLTSVFATSQQSNGLAASSLSAARSALDTGAALSIASTVLAVLSASFLSQVIALVDELQTVRPPVPWWQTPTPPAW</sequence>
<proteinExistence type="predicted"/>
<gene>
    <name evidence="3" type="ORF">E0H92_36415</name>
</gene>
<dbReference type="EMBL" id="SJKC01000006">
    <property type="protein sequence ID" value="TCC31993.1"/>
    <property type="molecule type" value="Genomic_DNA"/>
</dbReference>
<name>A0A4R0IFF7_9ACTN</name>
<feature type="transmembrane region" description="Helical" evidence="1">
    <location>
        <begin position="78"/>
        <end position="99"/>
    </location>
</feature>
<keyword evidence="1" id="KW-1133">Transmembrane helix</keyword>
<evidence type="ECO:0000259" key="2">
    <source>
        <dbReference type="Pfam" id="PF14219"/>
    </source>
</evidence>
<dbReference type="InterPro" id="IPR025565">
    <property type="entry name" value="DUF4328"/>
</dbReference>
<keyword evidence="1" id="KW-0812">Transmembrane</keyword>
<dbReference type="AlphaFoldDB" id="A0A4R0IFF7"/>
<feature type="domain" description="DUF4328" evidence="2">
    <location>
        <begin position="65"/>
        <end position="224"/>
    </location>
</feature>